<keyword evidence="4" id="KW-1185">Reference proteome</keyword>
<dbReference type="InterPro" id="IPR014756">
    <property type="entry name" value="Ig_E-set"/>
</dbReference>
<name>A0ABQ8JTS3_DERPT</name>
<protein>
    <recommendedName>
        <fullName evidence="2">MD-2-related lipid-recognition domain-containing protein</fullName>
    </recommendedName>
</protein>
<proteinExistence type="predicted"/>
<dbReference type="InterPro" id="IPR003172">
    <property type="entry name" value="ML_dom"/>
</dbReference>
<evidence type="ECO:0000256" key="1">
    <source>
        <dbReference type="SAM" id="SignalP"/>
    </source>
</evidence>
<reference evidence="3 4" key="2">
    <citation type="journal article" date="2022" name="Mol. Biol. Evol.">
        <title>Comparative Genomics Reveals Insights into the Divergent Evolution of Astigmatic Mites and Household Pest Adaptations.</title>
        <authorList>
            <person name="Xiong Q."/>
            <person name="Wan A.T."/>
            <person name="Liu X."/>
            <person name="Fung C.S."/>
            <person name="Xiao X."/>
            <person name="Malainual N."/>
            <person name="Hou J."/>
            <person name="Wang L."/>
            <person name="Wang M."/>
            <person name="Yang K.Y."/>
            <person name="Cui Y."/>
            <person name="Leung E.L."/>
            <person name="Nong W."/>
            <person name="Shin S.K."/>
            <person name="Au S.W."/>
            <person name="Jeong K.Y."/>
            <person name="Chew F.T."/>
            <person name="Hui J.H."/>
            <person name="Leung T.F."/>
            <person name="Tungtrongchitr A."/>
            <person name="Zhong N."/>
            <person name="Liu Z."/>
            <person name="Tsui S.K."/>
        </authorList>
    </citation>
    <scope>NUCLEOTIDE SEQUENCE [LARGE SCALE GENOMIC DNA]</scope>
    <source>
        <strain evidence="3">Derp</strain>
    </source>
</reference>
<evidence type="ECO:0000259" key="2">
    <source>
        <dbReference type="SMART" id="SM00737"/>
    </source>
</evidence>
<sequence>MNQHTACLALFCLIMMVAVQANDETNVQYKDCGHNEIKSLYLSGCNVHQKSCILHRHNKNQLRLGFVANENTGKTIKTRFICNLAGLEVGWPGIDGTDACQGHGQSYNYNLDFSLGDDVPLVNVTATVRLEDEQGGKLACARMHISLQA</sequence>
<dbReference type="Proteomes" id="UP000887458">
    <property type="component" value="Unassembled WGS sequence"/>
</dbReference>
<dbReference type="Gene3D" id="2.60.40.770">
    <property type="match status" value="1"/>
</dbReference>
<dbReference type="Pfam" id="PF02221">
    <property type="entry name" value="E1_DerP2_DerF2"/>
    <property type="match status" value="1"/>
</dbReference>
<evidence type="ECO:0000313" key="3">
    <source>
        <dbReference type="EMBL" id="KAH9425986.1"/>
    </source>
</evidence>
<evidence type="ECO:0000313" key="4">
    <source>
        <dbReference type="Proteomes" id="UP000887458"/>
    </source>
</evidence>
<gene>
    <name evidence="3" type="ORF">DERP_015312</name>
</gene>
<feature type="chain" id="PRO_5046418974" description="MD-2-related lipid-recognition domain-containing protein" evidence="1">
    <location>
        <begin position="22"/>
        <end position="149"/>
    </location>
</feature>
<comment type="caution">
    <text evidence="3">The sequence shown here is derived from an EMBL/GenBank/DDBJ whole genome shotgun (WGS) entry which is preliminary data.</text>
</comment>
<dbReference type="SMART" id="SM00737">
    <property type="entry name" value="ML"/>
    <property type="match status" value="1"/>
</dbReference>
<feature type="signal peptide" evidence="1">
    <location>
        <begin position="1"/>
        <end position="21"/>
    </location>
</feature>
<dbReference type="EMBL" id="NJHN03000013">
    <property type="protein sequence ID" value="KAH9425986.1"/>
    <property type="molecule type" value="Genomic_DNA"/>
</dbReference>
<feature type="domain" description="MD-2-related lipid-recognition" evidence="2">
    <location>
        <begin position="29"/>
        <end position="145"/>
    </location>
</feature>
<accession>A0ABQ8JTS3</accession>
<reference evidence="3 4" key="1">
    <citation type="journal article" date="2018" name="J. Allergy Clin. Immunol.">
        <title>High-quality assembly of Dermatophagoides pteronyssinus genome and transcriptome reveals a wide range of novel allergens.</title>
        <authorList>
            <person name="Liu X.Y."/>
            <person name="Yang K.Y."/>
            <person name="Wang M.Q."/>
            <person name="Kwok J.S."/>
            <person name="Zeng X."/>
            <person name="Yang Z."/>
            <person name="Xiao X.J."/>
            <person name="Lau C.P."/>
            <person name="Li Y."/>
            <person name="Huang Z.M."/>
            <person name="Ba J.G."/>
            <person name="Yim A.K."/>
            <person name="Ouyang C.Y."/>
            <person name="Ngai S.M."/>
            <person name="Chan T.F."/>
            <person name="Leung E.L."/>
            <person name="Liu L."/>
            <person name="Liu Z.G."/>
            <person name="Tsui S.K."/>
        </authorList>
    </citation>
    <scope>NUCLEOTIDE SEQUENCE [LARGE SCALE GENOMIC DNA]</scope>
    <source>
        <strain evidence="3">Derp</strain>
    </source>
</reference>
<keyword evidence="1" id="KW-0732">Signal</keyword>
<organism evidence="3 4">
    <name type="scientific">Dermatophagoides pteronyssinus</name>
    <name type="common">European house dust mite</name>
    <dbReference type="NCBI Taxonomy" id="6956"/>
    <lineage>
        <taxon>Eukaryota</taxon>
        <taxon>Metazoa</taxon>
        <taxon>Ecdysozoa</taxon>
        <taxon>Arthropoda</taxon>
        <taxon>Chelicerata</taxon>
        <taxon>Arachnida</taxon>
        <taxon>Acari</taxon>
        <taxon>Acariformes</taxon>
        <taxon>Sarcoptiformes</taxon>
        <taxon>Astigmata</taxon>
        <taxon>Psoroptidia</taxon>
        <taxon>Analgoidea</taxon>
        <taxon>Pyroglyphidae</taxon>
        <taxon>Dermatophagoidinae</taxon>
        <taxon>Dermatophagoides</taxon>
    </lineage>
</organism>
<dbReference type="SUPFAM" id="SSF81296">
    <property type="entry name" value="E set domains"/>
    <property type="match status" value="1"/>
</dbReference>